<evidence type="ECO:0000313" key="11">
    <source>
        <dbReference type="EMBL" id="CAB4717286.1"/>
    </source>
</evidence>
<dbReference type="SUPFAM" id="SSF55060">
    <property type="entry name" value="GHMP Kinase, C-terminal domain"/>
    <property type="match status" value="1"/>
</dbReference>
<evidence type="ECO:0000259" key="9">
    <source>
        <dbReference type="Pfam" id="PF08544"/>
    </source>
</evidence>
<dbReference type="EC" id="2.7.1.148" evidence="2"/>
<dbReference type="Pfam" id="PF00288">
    <property type="entry name" value="GHMP_kinases_N"/>
    <property type="match status" value="1"/>
</dbReference>
<dbReference type="Gene3D" id="3.30.70.890">
    <property type="entry name" value="GHMP kinase, C-terminal domain"/>
    <property type="match status" value="1"/>
</dbReference>
<evidence type="ECO:0000256" key="3">
    <source>
        <dbReference type="ARBA" id="ARBA00022679"/>
    </source>
</evidence>
<evidence type="ECO:0000256" key="6">
    <source>
        <dbReference type="ARBA" id="ARBA00022840"/>
    </source>
</evidence>
<dbReference type="InterPro" id="IPR013750">
    <property type="entry name" value="GHMP_kinase_C_dom"/>
</dbReference>
<dbReference type="PANTHER" id="PTHR43527:SF2">
    <property type="entry name" value="4-DIPHOSPHOCYTIDYL-2-C-METHYL-D-ERYTHRITOL KINASE, CHLOROPLASTIC"/>
    <property type="match status" value="1"/>
</dbReference>
<evidence type="ECO:0000256" key="5">
    <source>
        <dbReference type="ARBA" id="ARBA00022777"/>
    </source>
</evidence>
<dbReference type="AlphaFoldDB" id="A0A6J6R2T9"/>
<gene>
    <name evidence="10" type="ORF">UFOPK2310_00553</name>
    <name evidence="11" type="ORF">UFOPK2625_01335</name>
    <name evidence="12" type="ORF">UFOPK4092_01103</name>
</gene>
<dbReference type="SUPFAM" id="SSF54211">
    <property type="entry name" value="Ribosomal protein S5 domain 2-like"/>
    <property type="match status" value="1"/>
</dbReference>
<proteinExistence type="inferred from homology"/>
<dbReference type="GO" id="GO:0005524">
    <property type="term" value="F:ATP binding"/>
    <property type="evidence" value="ECO:0007669"/>
    <property type="project" value="UniProtKB-KW"/>
</dbReference>
<dbReference type="InterPro" id="IPR006204">
    <property type="entry name" value="GHMP_kinase_N_dom"/>
</dbReference>
<dbReference type="GO" id="GO:0050515">
    <property type="term" value="F:4-(cytidine 5'-diphospho)-2-C-methyl-D-erythritol kinase activity"/>
    <property type="evidence" value="ECO:0007669"/>
    <property type="project" value="UniProtKB-EC"/>
</dbReference>
<evidence type="ECO:0000256" key="2">
    <source>
        <dbReference type="ARBA" id="ARBA00012052"/>
    </source>
</evidence>
<evidence type="ECO:0000256" key="7">
    <source>
        <dbReference type="ARBA" id="ARBA00032554"/>
    </source>
</evidence>
<dbReference type="Gene3D" id="3.30.230.10">
    <property type="match status" value="1"/>
</dbReference>
<dbReference type="InterPro" id="IPR014721">
    <property type="entry name" value="Ribsml_uS5_D2-typ_fold_subgr"/>
</dbReference>
<dbReference type="EMBL" id="CAEZXZ010000248">
    <property type="protein sequence ID" value="CAB4717286.1"/>
    <property type="molecule type" value="Genomic_DNA"/>
</dbReference>
<dbReference type="InterPro" id="IPR020568">
    <property type="entry name" value="Ribosomal_Su5_D2-typ_SF"/>
</dbReference>
<feature type="domain" description="GHMP kinase C-terminal" evidence="9">
    <location>
        <begin position="208"/>
        <end position="283"/>
    </location>
</feature>
<evidence type="ECO:0000313" key="10">
    <source>
        <dbReference type="EMBL" id="CAB4669855.1"/>
    </source>
</evidence>
<keyword evidence="4" id="KW-0547">Nucleotide-binding</keyword>
<dbReference type="PANTHER" id="PTHR43527">
    <property type="entry name" value="4-DIPHOSPHOCYTIDYL-2-C-METHYL-D-ERYTHRITOL KINASE, CHLOROPLASTIC"/>
    <property type="match status" value="1"/>
</dbReference>
<feature type="domain" description="GHMP kinase N-terminal" evidence="8">
    <location>
        <begin position="72"/>
        <end position="150"/>
    </location>
</feature>
<dbReference type="NCBIfam" id="NF002870">
    <property type="entry name" value="PRK03188.1"/>
    <property type="match status" value="1"/>
</dbReference>
<dbReference type="InterPro" id="IPR004424">
    <property type="entry name" value="IspE"/>
</dbReference>
<sequence>MGATVTVRVPAKVNLQLGVGPKRPDGYHELATVFHAVSLFDDVRARHVEVGAGVTLTISGEGAGELPLDETNLAWRAALLLAEHAGVSADVELHLHKGIPVAGGMAGGSADAAGALVACDSLWQLGLPREELMVLAARLGSDVPFALHGGTAIGTGRGEHLLSALSRGVFEWVFAFAEKGLSTPAVYAECDRLRGAKVTTDPVVSPAMMQALRAGDAFALGATLQNDLQPAAISLRPVLSQVLEVGEGYGALGAIVSGSGPTCAFLAADEEQALDIAVGLTSAGVCRTVRRATGAVPGARIVA</sequence>
<keyword evidence="5" id="KW-0418">Kinase</keyword>
<dbReference type="NCBIfam" id="TIGR00154">
    <property type="entry name" value="ispE"/>
    <property type="match status" value="1"/>
</dbReference>
<dbReference type="PIRSF" id="PIRSF010376">
    <property type="entry name" value="IspE"/>
    <property type="match status" value="1"/>
</dbReference>
<dbReference type="EMBL" id="CAFBPJ010000136">
    <property type="protein sequence ID" value="CAB5024018.1"/>
    <property type="molecule type" value="Genomic_DNA"/>
</dbReference>
<name>A0A6J6R2T9_9ZZZZ</name>
<reference evidence="11" key="1">
    <citation type="submission" date="2020-05" db="EMBL/GenBank/DDBJ databases">
        <authorList>
            <person name="Chiriac C."/>
            <person name="Salcher M."/>
            <person name="Ghai R."/>
            <person name="Kavagutti S V."/>
        </authorList>
    </citation>
    <scope>NUCLEOTIDE SEQUENCE</scope>
</reference>
<dbReference type="HAMAP" id="MF_00061">
    <property type="entry name" value="IspE"/>
    <property type="match status" value="1"/>
</dbReference>
<evidence type="ECO:0000256" key="1">
    <source>
        <dbReference type="ARBA" id="ARBA00009684"/>
    </source>
</evidence>
<keyword evidence="6" id="KW-0067">ATP-binding</keyword>
<dbReference type="Pfam" id="PF08544">
    <property type="entry name" value="GHMP_kinases_C"/>
    <property type="match status" value="1"/>
</dbReference>
<organism evidence="11">
    <name type="scientific">freshwater metagenome</name>
    <dbReference type="NCBI Taxonomy" id="449393"/>
    <lineage>
        <taxon>unclassified sequences</taxon>
        <taxon>metagenomes</taxon>
        <taxon>ecological metagenomes</taxon>
    </lineage>
</organism>
<dbReference type="InterPro" id="IPR036554">
    <property type="entry name" value="GHMP_kinase_C_sf"/>
</dbReference>
<evidence type="ECO:0000313" key="12">
    <source>
        <dbReference type="EMBL" id="CAB5024018.1"/>
    </source>
</evidence>
<dbReference type="GO" id="GO:0016114">
    <property type="term" value="P:terpenoid biosynthetic process"/>
    <property type="evidence" value="ECO:0007669"/>
    <property type="project" value="InterPro"/>
</dbReference>
<accession>A0A6J6R2T9</accession>
<dbReference type="EMBL" id="CAEZWW010000050">
    <property type="protein sequence ID" value="CAB4669855.1"/>
    <property type="molecule type" value="Genomic_DNA"/>
</dbReference>
<evidence type="ECO:0000259" key="8">
    <source>
        <dbReference type="Pfam" id="PF00288"/>
    </source>
</evidence>
<keyword evidence="3" id="KW-0808">Transferase</keyword>
<comment type="similarity">
    <text evidence="1">Belongs to the GHMP kinase family. IspE subfamily.</text>
</comment>
<evidence type="ECO:0000256" key="4">
    <source>
        <dbReference type="ARBA" id="ARBA00022741"/>
    </source>
</evidence>
<protein>
    <recommendedName>
        <fullName evidence="2">4-(cytidine 5'-diphospho)-2-C-methyl-D-erythritol kinase</fullName>
        <ecNumber evidence="2">2.7.1.148</ecNumber>
    </recommendedName>
    <alternativeName>
        <fullName evidence="7">4-(cytidine-5'-diphospho)-2-C-methyl-D-erythritol kinase</fullName>
    </alternativeName>
</protein>